<evidence type="ECO:0000256" key="2">
    <source>
        <dbReference type="SAM" id="Phobius"/>
    </source>
</evidence>
<dbReference type="GO" id="GO:0015293">
    <property type="term" value="F:symporter activity"/>
    <property type="evidence" value="ECO:0007669"/>
    <property type="project" value="InterPro"/>
</dbReference>
<evidence type="ECO:0000313" key="3">
    <source>
        <dbReference type="EMBL" id="CAI8001035.1"/>
    </source>
</evidence>
<evidence type="ECO:0000256" key="1">
    <source>
        <dbReference type="ARBA" id="ARBA00008335"/>
    </source>
</evidence>
<dbReference type="GO" id="GO:0005886">
    <property type="term" value="C:plasma membrane"/>
    <property type="evidence" value="ECO:0007669"/>
    <property type="project" value="TreeGrafter"/>
</dbReference>
<keyword evidence="2" id="KW-0472">Membrane</keyword>
<evidence type="ECO:0000313" key="4">
    <source>
        <dbReference type="Proteomes" id="UP001174909"/>
    </source>
</evidence>
<dbReference type="PANTHER" id="PTHR11328:SF24">
    <property type="entry name" value="MAJOR FACILITATOR SUPERFAMILY (MFS) PROFILE DOMAIN-CONTAINING PROTEIN"/>
    <property type="match status" value="1"/>
</dbReference>
<accession>A0AA35R1Y3</accession>
<gene>
    <name evidence="3" type="ORF">GBAR_LOCUS3100</name>
</gene>
<keyword evidence="4" id="KW-1185">Reference proteome</keyword>
<reference evidence="3" key="1">
    <citation type="submission" date="2023-03" db="EMBL/GenBank/DDBJ databases">
        <authorList>
            <person name="Steffen K."/>
            <person name="Cardenas P."/>
        </authorList>
    </citation>
    <scope>NUCLEOTIDE SEQUENCE</scope>
</reference>
<organism evidence="3 4">
    <name type="scientific">Geodia barretti</name>
    <name type="common">Barrett's horny sponge</name>
    <dbReference type="NCBI Taxonomy" id="519541"/>
    <lineage>
        <taxon>Eukaryota</taxon>
        <taxon>Metazoa</taxon>
        <taxon>Porifera</taxon>
        <taxon>Demospongiae</taxon>
        <taxon>Heteroscleromorpha</taxon>
        <taxon>Tetractinellida</taxon>
        <taxon>Astrophorina</taxon>
        <taxon>Geodiidae</taxon>
        <taxon>Geodia</taxon>
    </lineage>
</organism>
<keyword evidence="2" id="KW-0812">Transmembrane</keyword>
<comment type="caution">
    <text evidence="3">The sequence shown here is derived from an EMBL/GenBank/DDBJ whole genome shotgun (WGS) entry which is preliminary data.</text>
</comment>
<keyword evidence="2" id="KW-1133">Transmembrane helix</keyword>
<feature type="transmembrane region" description="Helical" evidence="2">
    <location>
        <begin position="18"/>
        <end position="39"/>
    </location>
</feature>
<dbReference type="Pfam" id="PF13347">
    <property type="entry name" value="MFS_2"/>
    <property type="match status" value="1"/>
</dbReference>
<dbReference type="Proteomes" id="UP001174909">
    <property type="component" value="Unassembled WGS sequence"/>
</dbReference>
<protein>
    <submittedName>
        <fullName evidence="3">Sodium-dependent lysophosphatidylcholine symporter 1</fullName>
    </submittedName>
</protein>
<feature type="transmembrane region" description="Helical" evidence="2">
    <location>
        <begin position="59"/>
        <end position="83"/>
    </location>
</feature>
<dbReference type="GO" id="GO:0008643">
    <property type="term" value="P:carbohydrate transport"/>
    <property type="evidence" value="ECO:0007669"/>
    <property type="project" value="InterPro"/>
</dbReference>
<dbReference type="PANTHER" id="PTHR11328">
    <property type="entry name" value="MAJOR FACILITATOR SUPERFAMILY DOMAIN-CONTAINING PROTEIN"/>
    <property type="match status" value="1"/>
</dbReference>
<dbReference type="EMBL" id="CASHTH010000425">
    <property type="protein sequence ID" value="CAI8001035.1"/>
    <property type="molecule type" value="Genomic_DNA"/>
</dbReference>
<comment type="similarity">
    <text evidence="1">Belongs to the major facilitator superfamily.</text>
</comment>
<sequence length="136" mass="15651">MLWFVPPSFTETASYLKFIYYILFYFAFQLLLTCIHVPYTSLTMHLSNSNKERDSATLYRMLFEVLGTLVGIGVYTATSPALYKVRRSRHVTVESGNETLIWRGPIVTMPSLSPSSQWFSSPPPWLPSENKKVYII</sequence>
<name>A0AA35R1Y3_GEOBA</name>
<dbReference type="InterPro" id="IPR039672">
    <property type="entry name" value="MFS_2"/>
</dbReference>
<dbReference type="AlphaFoldDB" id="A0AA35R1Y3"/>
<proteinExistence type="inferred from homology"/>